<dbReference type="InterPro" id="IPR050833">
    <property type="entry name" value="Poly_Biosynth_Transport"/>
</dbReference>
<evidence type="ECO:0000256" key="6">
    <source>
        <dbReference type="SAM" id="Phobius"/>
    </source>
</evidence>
<evidence type="ECO:0000313" key="8">
    <source>
        <dbReference type="Proteomes" id="UP000824208"/>
    </source>
</evidence>
<dbReference type="AlphaFoldDB" id="A0A9D2S5Y6"/>
<feature type="transmembrane region" description="Helical" evidence="6">
    <location>
        <begin position="410"/>
        <end position="434"/>
    </location>
</feature>
<dbReference type="PANTHER" id="PTHR30250">
    <property type="entry name" value="PST FAMILY PREDICTED COLANIC ACID TRANSPORTER"/>
    <property type="match status" value="1"/>
</dbReference>
<evidence type="ECO:0000256" key="5">
    <source>
        <dbReference type="ARBA" id="ARBA00023136"/>
    </source>
</evidence>
<reference evidence="7" key="1">
    <citation type="journal article" date="2021" name="PeerJ">
        <title>Extensive microbial diversity within the chicken gut microbiome revealed by metagenomics and culture.</title>
        <authorList>
            <person name="Gilroy R."/>
            <person name="Ravi A."/>
            <person name="Getino M."/>
            <person name="Pursley I."/>
            <person name="Horton D.L."/>
            <person name="Alikhan N.F."/>
            <person name="Baker D."/>
            <person name="Gharbi K."/>
            <person name="Hall N."/>
            <person name="Watson M."/>
            <person name="Adriaenssens E.M."/>
            <person name="Foster-Nyarko E."/>
            <person name="Jarju S."/>
            <person name="Secka A."/>
            <person name="Antonio M."/>
            <person name="Oren A."/>
            <person name="Chaudhuri R.R."/>
            <person name="La Ragione R."/>
            <person name="Hildebrand F."/>
            <person name="Pallen M.J."/>
        </authorList>
    </citation>
    <scope>NUCLEOTIDE SEQUENCE</scope>
    <source>
        <strain evidence="7">CHK189-11263</strain>
    </source>
</reference>
<name>A0A9D2S5Y6_9FIRM</name>
<keyword evidence="4 6" id="KW-1133">Transmembrane helix</keyword>
<evidence type="ECO:0000313" key="7">
    <source>
        <dbReference type="EMBL" id="HJB56640.1"/>
    </source>
</evidence>
<dbReference type="Proteomes" id="UP000824208">
    <property type="component" value="Unassembled WGS sequence"/>
</dbReference>
<organism evidence="7 8">
    <name type="scientific">Candidatus Flavonifractor intestinipullorum</name>
    <dbReference type="NCBI Taxonomy" id="2838587"/>
    <lineage>
        <taxon>Bacteria</taxon>
        <taxon>Bacillati</taxon>
        <taxon>Bacillota</taxon>
        <taxon>Clostridia</taxon>
        <taxon>Eubacteriales</taxon>
        <taxon>Oscillospiraceae</taxon>
        <taxon>Flavonifractor</taxon>
    </lineage>
</organism>
<feature type="transmembrane region" description="Helical" evidence="6">
    <location>
        <begin position="143"/>
        <end position="166"/>
    </location>
</feature>
<sequence length="572" mass="60007">MVAIIGRGLLPADSFPLHSIKYHNTPQAPPLSNGFLSCRRERTHILYQNAAGRGAPPLKLSRASALYGTLLLTGTSLVGQVLGFLYRIALSRLVGAEIMGLYQLVMPAYSLLLSVTAVGLTVAVSNLSAEYAARGREGAIRRVLGRCLAAFLVLFALAAGVTAAFYDPISVYLLGDARTQLGLLLLLPCVLLTGVENLHKHAFYGTGRVRPAAAVELCEQFIRTGAVLGLLLVFLPQNPERTVGLIVLGMILCEVFSAGTLLILVRRTWNRPVLPPERGLGRRVAAIAAPVALTSLLGNLMGAANAVLIPQRLVYAGADVNEAMGAFGVLCGMTAPMLQMPTVFIGAMGLVLVPRLARSAALGRLDRVRSRVHKAMLATSVLILPAMALLVVLGPDLARFLFREERAGEYILPLAAAVALSCYQSVLSGVLNGVGLQRAAAWNAILCGAVQLGCTYFLMGLPGAGLGGYVAGAVVSSALGVVLNWRRVGRYARMRPRLFQWCTAPALAALLMGLCVNLLFHILRDAGVGGGAAGAVCLVFGTAEYGIALTAQGVDVGALFGLRGGKDGLAAV</sequence>
<dbReference type="InterPro" id="IPR024923">
    <property type="entry name" value="PG_synth_SpoVB"/>
</dbReference>
<feature type="transmembrane region" description="Helical" evidence="6">
    <location>
        <begin position="498"/>
        <end position="520"/>
    </location>
</feature>
<dbReference type="PANTHER" id="PTHR30250:SF21">
    <property type="entry name" value="LIPID II FLIPPASE MURJ"/>
    <property type="match status" value="1"/>
</dbReference>
<comment type="caution">
    <text evidence="7">The sequence shown here is derived from an EMBL/GenBank/DDBJ whole genome shotgun (WGS) entry which is preliminary data.</text>
</comment>
<feature type="transmembrane region" description="Helical" evidence="6">
    <location>
        <begin position="65"/>
        <end position="88"/>
    </location>
</feature>
<evidence type="ECO:0000256" key="2">
    <source>
        <dbReference type="ARBA" id="ARBA00022475"/>
    </source>
</evidence>
<comment type="subcellular location">
    <subcellularLocation>
        <location evidence="1">Cell membrane</location>
        <topology evidence="1">Multi-pass membrane protein</topology>
    </subcellularLocation>
</comment>
<reference evidence="7" key="2">
    <citation type="submission" date="2021-04" db="EMBL/GenBank/DDBJ databases">
        <authorList>
            <person name="Gilroy R."/>
        </authorList>
    </citation>
    <scope>NUCLEOTIDE SEQUENCE</scope>
    <source>
        <strain evidence="7">CHK189-11263</strain>
    </source>
</reference>
<evidence type="ECO:0000256" key="4">
    <source>
        <dbReference type="ARBA" id="ARBA00022989"/>
    </source>
</evidence>
<keyword evidence="5 6" id="KW-0472">Membrane</keyword>
<dbReference type="GO" id="GO:0005886">
    <property type="term" value="C:plasma membrane"/>
    <property type="evidence" value="ECO:0007669"/>
    <property type="project" value="UniProtKB-SubCell"/>
</dbReference>
<feature type="transmembrane region" description="Helical" evidence="6">
    <location>
        <begin position="284"/>
        <end position="307"/>
    </location>
</feature>
<dbReference type="PIRSF" id="PIRSF038958">
    <property type="entry name" value="PG_synth_SpoVB"/>
    <property type="match status" value="1"/>
</dbReference>
<evidence type="ECO:0000256" key="1">
    <source>
        <dbReference type="ARBA" id="ARBA00004651"/>
    </source>
</evidence>
<gene>
    <name evidence="7" type="ORF">H9714_03715</name>
</gene>
<dbReference type="EMBL" id="DWYC01000039">
    <property type="protein sequence ID" value="HJB56640.1"/>
    <property type="molecule type" value="Genomic_DNA"/>
</dbReference>
<feature type="transmembrane region" description="Helical" evidence="6">
    <location>
        <begin position="327"/>
        <end position="354"/>
    </location>
</feature>
<proteinExistence type="predicted"/>
<evidence type="ECO:0000256" key="3">
    <source>
        <dbReference type="ARBA" id="ARBA00022692"/>
    </source>
</evidence>
<dbReference type="Pfam" id="PF01943">
    <property type="entry name" value="Polysacc_synt"/>
    <property type="match status" value="1"/>
</dbReference>
<protein>
    <submittedName>
        <fullName evidence="7">Oligosaccharide flippase family protein</fullName>
    </submittedName>
</protein>
<keyword evidence="2" id="KW-1003">Cell membrane</keyword>
<dbReference type="InterPro" id="IPR002797">
    <property type="entry name" value="Polysacc_synth"/>
</dbReference>
<feature type="transmembrane region" description="Helical" evidence="6">
    <location>
        <begin position="441"/>
        <end position="460"/>
    </location>
</feature>
<feature type="transmembrane region" description="Helical" evidence="6">
    <location>
        <begin position="375"/>
        <end position="398"/>
    </location>
</feature>
<accession>A0A9D2S5Y6</accession>
<feature type="transmembrane region" description="Helical" evidence="6">
    <location>
        <begin position="243"/>
        <end position="264"/>
    </location>
</feature>
<keyword evidence="3 6" id="KW-0812">Transmembrane</keyword>
<feature type="transmembrane region" description="Helical" evidence="6">
    <location>
        <begin position="466"/>
        <end position="486"/>
    </location>
</feature>
<feature type="transmembrane region" description="Helical" evidence="6">
    <location>
        <begin position="108"/>
        <end position="131"/>
    </location>
</feature>